<gene>
    <name evidence="2" type="ORF">MYCIT1_LOCUS29422</name>
</gene>
<feature type="compositionally biased region" description="Polar residues" evidence="1">
    <location>
        <begin position="320"/>
        <end position="332"/>
    </location>
</feature>
<keyword evidence="3" id="KW-1185">Reference proteome</keyword>
<feature type="compositionally biased region" description="Basic residues" evidence="1">
    <location>
        <begin position="238"/>
        <end position="253"/>
    </location>
</feature>
<dbReference type="EMBL" id="CAVNYO010000436">
    <property type="protein sequence ID" value="CAK5279396.1"/>
    <property type="molecule type" value="Genomic_DNA"/>
</dbReference>
<sequence>MPCTAHPILKHIPSSPVFGPHPEPPTVHFPPSPSLTRTFSAYSSSAYDRSPIVVTPNACALPARGCPGRTYYEGKPTQKLVAPGPHTHSQGRSLHPRALDCRSSEDQEDEDDGEESDPERTPTRTSPYIGLPVPPPIPQSPAVPSKPTLSPPPHSDCHFYFPHPSSVPPLIPDLSSESDESDGFISPPPETAGFADLTGQKYTNPLLGMPPLSAPFPAYNHSSPSFVESPPSASPVERKRRRSPRRSHTPHPRSHSELDEDGYEEEDLPGSFSHADHFRNQVRSPSPASHFQPLSINSPPGSKAKEKKARKDKKEKGDRSVSSLCRSLTGSSFRDEEDGCLGGF</sequence>
<evidence type="ECO:0000313" key="2">
    <source>
        <dbReference type="EMBL" id="CAK5279396.1"/>
    </source>
</evidence>
<feature type="compositionally biased region" description="Pro residues" evidence="1">
    <location>
        <begin position="132"/>
        <end position="141"/>
    </location>
</feature>
<dbReference type="AlphaFoldDB" id="A0AAD2HNU8"/>
<protein>
    <submittedName>
        <fullName evidence="2">Uncharacterized protein</fullName>
    </submittedName>
</protein>
<proteinExistence type="predicted"/>
<organism evidence="2 3">
    <name type="scientific">Mycena citricolor</name>
    <dbReference type="NCBI Taxonomy" id="2018698"/>
    <lineage>
        <taxon>Eukaryota</taxon>
        <taxon>Fungi</taxon>
        <taxon>Dikarya</taxon>
        <taxon>Basidiomycota</taxon>
        <taxon>Agaricomycotina</taxon>
        <taxon>Agaricomycetes</taxon>
        <taxon>Agaricomycetidae</taxon>
        <taxon>Agaricales</taxon>
        <taxon>Marasmiineae</taxon>
        <taxon>Mycenaceae</taxon>
        <taxon>Mycena</taxon>
    </lineage>
</organism>
<reference evidence="2" key="1">
    <citation type="submission" date="2023-11" db="EMBL/GenBank/DDBJ databases">
        <authorList>
            <person name="De Vega J J."/>
            <person name="De Vega J J."/>
        </authorList>
    </citation>
    <scope>NUCLEOTIDE SEQUENCE</scope>
</reference>
<evidence type="ECO:0000256" key="1">
    <source>
        <dbReference type="SAM" id="MobiDB-lite"/>
    </source>
</evidence>
<feature type="compositionally biased region" description="Polar residues" evidence="1">
    <location>
        <begin position="281"/>
        <end position="300"/>
    </location>
</feature>
<dbReference type="Proteomes" id="UP001295794">
    <property type="component" value="Unassembled WGS sequence"/>
</dbReference>
<feature type="region of interest" description="Disordered" evidence="1">
    <location>
        <begin position="74"/>
        <end position="344"/>
    </location>
</feature>
<feature type="compositionally biased region" description="Acidic residues" evidence="1">
    <location>
        <begin position="106"/>
        <end position="117"/>
    </location>
</feature>
<feature type="compositionally biased region" description="Acidic residues" evidence="1">
    <location>
        <begin position="335"/>
        <end position="344"/>
    </location>
</feature>
<accession>A0AAD2HNU8</accession>
<name>A0AAD2HNU8_9AGAR</name>
<evidence type="ECO:0000313" key="3">
    <source>
        <dbReference type="Proteomes" id="UP001295794"/>
    </source>
</evidence>
<feature type="compositionally biased region" description="Acidic residues" evidence="1">
    <location>
        <begin position="258"/>
        <end position="268"/>
    </location>
</feature>
<comment type="caution">
    <text evidence="2">The sequence shown here is derived from an EMBL/GenBank/DDBJ whole genome shotgun (WGS) entry which is preliminary data.</text>
</comment>